<keyword evidence="2" id="KW-0732">Signal</keyword>
<dbReference type="Proteomes" id="UP001501310">
    <property type="component" value="Unassembled WGS sequence"/>
</dbReference>
<name>A0ABP7SFI7_9SPHN</name>
<feature type="compositionally biased region" description="Basic and acidic residues" evidence="1">
    <location>
        <begin position="124"/>
        <end position="151"/>
    </location>
</feature>
<organism evidence="3 4">
    <name type="scientific">Sphingomonas humi</name>
    <dbReference type="NCBI Taxonomy" id="335630"/>
    <lineage>
        <taxon>Bacteria</taxon>
        <taxon>Pseudomonadati</taxon>
        <taxon>Pseudomonadota</taxon>
        <taxon>Alphaproteobacteria</taxon>
        <taxon>Sphingomonadales</taxon>
        <taxon>Sphingomonadaceae</taxon>
        <taxon>Sphingomonas</taxon>
    </lineage>
</organism>
<accession>A0ABP7SFI7</accession>
<dbReference type="RefSeq" id="WP_344711248.1">
    <property type="nucleotide sequence ID" value="NZ_BAAAZD010000002.1"/>
</dbReference>
<proteinExistence type="predicted"/>
<evidence type="ECO:0000313" key="4">
    <source>
        <dbReference type="Proteomes" id="UP001501310"/>
    </source>
</evidence>
<feature type="signal peptide" evidence="2">
    <location>
        <begin position="1"/>
        <end position="22"/>
    </location>
</feature>
<keyword evidence="4" id="KW-1185">Reference proteome</keyword>
<evidence type="ECO:0008006" key="5">
    <source>
        <dbReference type="Google" id="ProtNLM"/>
    </source>
</evidence>
<sequence>MKSQYLLACGLVGLLAASPVSAQMSMPMGHDMSMHQPAKKPVAKKKAANKSAAKPVRKVAAQKTLASKPAVQPHEAAAPEPAANDHSAHQGMAMPASPAPMDHAGHGMEAQPMPATPAPATTGHEGHDMGTMDPHAGHDMEPMDDGSHDEMTGALGSYPMGRESSGTSWQPDSAEHRGLMSMAGDWMLMGHADLFGVYSKQGSRRGDDKLFGAGMVMGMARRPVGGGTLQLRAGFSPDPLMGKSGYPLLLASGETANGVDRLIDRQHPHDFVMELSASVSQPIGPNSSVFLYGGLPGEPAFGPGAFMHRESIMDSPEAPISHHWLDSQHISFGVLTGGLVVDRAKVELSRFNGREPDQYRWNIETGPLDSTAVRVSVNPTRDLSLQASWASLKEPEQLEPGVNQKRWSASAIYATDLAGGWRSASTLAWGRKSAEGHDYDAFVAETSLKKGLWTLFGRGEITENSELVDLHDEDHHGEAFRVGKLSAGAIRDFAIADQVKLGIGGLVSVNFVPEGLRADYGKARPLGGMAFVRLKVG</sequence>
<feature type="chain" id="PRO_5045597964" description="TonB-dependent receptor" evidence="2">
    <location>
        <begin position="23"/>
        <end position="537"/>
    </location>
</feature>
<evidence type="ECO:0000256" key="2">
    <source>
        <dbReference type="SAM" id="SignalP"/>
    </source>
</evidence>
<comment type="caution">
    <text evidence="3">The sequence shown here is derived from an EMBL/GenBank/DDBJ whole genome shotgun (WGS) entry which is preliminary data.</text>
</comment>
<feature type="region of interest" description="Disordered" evidence="1">
    <location>
        <begin position="31"/>
        <end position="173"/>
    </location>
</feature>
<gene>
    <name evidence="3" type="ORF">GCM10022211_26860</name>
</gene>
<reference evidence="4" key="1">
    <citation type="journal article" date="2019" name="Int. J. Syst. Evol. Microbiol.">
        <title>The Global Catalogue of Microorganisms (GCM) 10K type strain sequencing project: providing services to taxonomists for standard genome sequencing and annotation.</title>
        <authorList>
            <consortium name="The Broad Institute Genomics Platform"/>
            <consortium name="The Broad Institute Genome Sequencing Center for Infectious Disease"/>
            <person name="Wu L."/>
            <person name="Ma J."/>
        </authorList>
    </citation>
    <scope>NUCLEOTIDE SEQUENCE [LARGE SCALE GENOMIC DNA]</scope>
    <source>
        <strain evidence="4">JCM 16603</strain>
    </source>
</reference>
<evidence type="ECO:0000256" key="1">
    <source>
        <dbReference type="SAM" id="MobiDB-lite"/>
    </source>
</evidence>
<dbReference type="EMBL" id="BAAAZD010000002">
    <property type="protein sequence ID" value="GAA4010899.1"/>
    <property type="molecule type" value="Genomic_DNA"/>
</dbReference>
<feature type="compositionally biased region" description="Basic residues" evidence="1">
    <location>
        <begin position="37"/>
        <end position="48"/>
    </location>
</feature>
<evidence type="ECO:0000313" key="3">
    <source>
        <dbReference type="EMBL" id="GAA4010899.1"/>
    </source>
</evidence>
<protein>
    <recommendedName>
        <fullName evidence="5">TonB-dependent receptor</fullName>
    </recommendedName>
</protein>